<keyword evidence="2 5" id="KW-0812">Transmembrane</keyword>
<evidence type="ECO:0000313" key="7">
    <source>
        <dbReference type="Proteomes" id="UP001151699"/>
    </source>
</evidence>
<comment type="caution">
    <text evidence="6">The sequence shown here is derived from an EMBL/GenBank/DDBJ whole genome shotgun (WGS) entry which is preliminary data.</text>
</comment>
<dbReference type="GO" id="GO:0022857">
    <property type="term" value="F:transmembrane transporter activity"/>
    <property type="evidence" value="ECO:0007669"/>
    <property type="project" value="InterPro"/>
</dbReference>
<accession>A0A9Q0N0D5</accession>
<feature type="transmembrane region" description="Helical" evidence="5">
    <location>
        <begin position="351"/>
        <end position="373"/>
    </location>
</feature>
<evidence type="ECO:0000256" key="4">
    <source>
        <dbReference type="ARBA" id="ARBA00023136"/>
    </source>
</evidence>
<protein>
    <submittedName>
        <fullName evidence="6">Solute carrier family 22 member 8</fullName>
    </submittedName>
</protein>
<name>A0A9Q0N0D5_9DIPT</name>
<evidence type="ECO:0000256" key="5">
    <source>
        <dbReference type="SAM" id="Phobius"/>
    </source>
</evidence>
<dbReference type="OrthoDB" id="6339427at2759"/>
<reference evidence="6" key="1">
    <citation type="submission" date="2022-07" db="EMBL/GenBank/DDBJ databases">
        <authorList>
            <person name="Trinca V."/>
            <person name="Uliana J.V.C."/>
            <person name="Torres T.T."/>
            <person name="Ward R.J."/>
            <person name="Monesi N."/>
        </authorList>
    </citation>
    <scope>NUCLEOTIDE SEQUENCE</scope>
    <source>
        <strain evidence="6">HSMRA1968</strain>
        <tissue evidence="6">Whole embryos</tissue>
    </source>
</reference>
<feature type="non-terminal residue" evidence="6">
    <location>
        <position position="409"/>
    </location>
</feature>
<evidence type="ECO:0000256" key="1">
    <source>
        <dbReference type="ARBA" id="ARBA00004141"/>
    </source>
</evidence>
<organism evidence="6 7">
    <name type="scientific">Pseudolycoriella hygida</name>
    <dbReference type="NCBI Taxonomy" id="35572"/>
    <lineage>
        <taxon>Eukaryota</taxon>
        <taxon>Metazoa</taxon>
        <taxon>Ecdysozoa</taxon>
        <taxon>Arthropoda</taxon>
        <taxon>Hexapoda</taxon>
        <taxon>Insecta</taxon>
        <taxon>Pterygota</taxon>
        <taxon>Neoptera</taxon>
        <taxon>Endopterygota</taxon>
        <taxon>Diptera</taxon>
        <taxon>Nematocera</taxon>
        <taxon>Sciaroidea</taxon>
        <taxon>Sciaridae</taxon>
        <taxon>Pseudolycoriella</taxon>
    </lineage>
</organism>
<feature type="transmembrane region" description="Helical" evidence="5">
    <location>
        <begin position="89"/>
        <end position="109"/>
    </location>
</feature>
<comment type="subcellular location">
    <subcellularLocation>
        <location evidence="1">Membrane</location>
        <topology evidence="1">Multi-pass membrane protein</topology>
    </subcellularLocation>
</comment>
<keyword evidence="7" id="KW-1185">Reference proteome</keyword>
<proteinExistence type="predicted"/>
<evidence type="ECO:0000256" key="3">
    <source>
        <dbReference type="ARBA" id="ARBA00022989"/>
    </source>
</evidence>
<dbReference type="InterPro" id="IPR005828">
    <property type="entry name" value="MFS_sugar_transport-like"/>
</dbReference>
<keyword evidence="3 5" id="KW-1133">Transmembrane helix</keyword>
<sequence>HAKLYFGNEKYETTWDVRNVSRIGINIHKQHNIIPCDVFNIKSGKSITTYDIVCSRGGLVVLTQGMHLVGIFMSGIVARFLLKVVSPKGVLRMAMFLQIICGNIAGYVQSLTVHLVFRSLAAIGCAVAFVCDITSGKLKIAALIFFDIFWSIGIIILSIITQYESRWKELYVIISYPTLAILLLTLWIPDSPRWLLSHGDVESAFKIVVAAFKSCHKDEGLPSNLAFKLKVQSLRLMQQRQRSQTKWIELLQQSLKTTVGICAVHVAFACFTIMYFGMVLNMPNYGRRHLASSARFIASSEMVGCSIGYMFGTGTKRKFRWCGLFNILGAAIALCMWFWSPKEADFVEKGILLSFCLVLKASVSCSFGVLLAFSTDFVREDLRALLQFSSILCGRLLLLNAPVDVDQGS</sequence>
<feature type="transmembrane region" description="Helical" evidence="5">
    <location>
        <begin position="140"/>
        <end position="163"/>
    </location>
</feature>
<keyword evidence="4 5" id="KW-0472">Membrane</keyword>
<dbReference type="Proteomes" id="UP001151699">
    <property type="component" value="Chromosome B"/>
</dbReference>
<feature type="transmembrane region" description="Helical" evidence="5">
    <location>
        <begin position="65"/>
        <end position="82"/>
    </location>
</feature>
<feature type="transmembrane region" description="Helical" evidence="5">
    <location>
        <begin position="169"/>
        <end position="188"/>
    </location>
</feature>
<feature type="transmembrane region" description="Helical" evidence="5">
    <location>
        <begin position="115"/>
        <end position="133"/>
    </location>
</feature>
<dbReference type="EMBL" id="WJQU01000002">
    <property type="protein sequence ID" value="KAJ6640566.1"/>
    <property type="molecule type" value="Genomic_DNA"/>
</dbReference>
<dbReference type="AlphaFoldDB" id="A0A9Q0N0D5"/>
<dbReference type="InterPro" id="IPR036259">
    <property type="entry name" value="MFS_trans_sf"/>
</dbReference>
<gene>
    <name evidence="6" type="primary">SLC22A8_2</name>
    <name evidence="6" type="ORF">Bhyg_05495</name>
</gene>
<dbReference type="GO" id="GO:0016020">
    <property type="term" value="C:membrane"/>
    <property type="evidence" value="ECO:0007669"/>
    <property type="project" value="UniProtKB-SubCell"/>
</dbReference>
<dbReference type="SUPFAM" id="SSF103473">
    <property type="entry name" value="MFS general substrate transporter"/>
    <property type="match status" value="1"/>
</dbReference>
<evidence type="ECO:0000256" key="2">
    <source>
        <dbReference type="ARBA" id="ARBA00022692"/>
    </source>
</evidence>
<feature type="transmembrane region" description="Helical" evidence="5">
    <location>
        <begin position="259"/>
        <end position="280"/>
    </location>
</feature>
<evidence type="ECO:0000313" key="6">
    <source>
        <dbReference type="EMBL" id="KAJ6640566.1"/>
    </source>
</evidence>
<dbReference type="Pfam" id="PF00083">
    <property type="entry name" value="Sugar_tr"/>
    <property type="match status" value="1"/>
</dbReference>
<dbReference type="PANTHER" id="PTHR24064">
    <property type="entry name" value="SOLUTE CARRIER FAMILY 22 MEMBER"/>
    <property type="match status" value="1"/>
</dbReference>
<feature type="non-terminal residue" evidence="6">
    <location>
        <position position="1"/>
    </location>
</feature>
<feature type="transmembrane region" description="Helical" evidence="5">
    <location>
        <begin position="319"/>
        <end position="339"/>
    </location>
</feature>
<dbReference type="Gene3D" id="1.20.1250.20">
    <property type="entry name" value="MFS general substrate transporter like domains"/>
    <property type="match status" value="1"/>
</dbReference>